<dbReference type="AlphaFoldDB" id="A0A4S4MYG9"/>
<evidence type="ECO:0000256" key="1">
    <source>
        <dbReference type="ARBA" id="ARBA00004123"/>
    </source>
</evidence>
<keyword evidence="4 9" id="KW-0805">Transcription regulation</keyword>
<proteinExistence type="inferred from homology"/>
<name>A0A4S4MYG9_9APHY</name>
<evidence type="ECO:0000259" key="10">
    <source>
        <dbReference type="Pfam" id="PF08638"/>
    </source>
</evidence>
<feature type="domain" description="Mediator complex subunit MED14 N-terminal" evidence="10">
    <location>
        <begin position="52"/>
        <end position="241"/>
    </location>
</feature>
<dbReference type="Pfam" id="PF08638">
    <property type="entry name" value="Med14"/>
    <property type="match status" value="1"/>
</dbReference>
<dbReference type="Proteomes" id="UP000308730">
    <property type="component" value="Unassembled WGS sequence"/>
</dbReference>
<comment type="caution">
    <text evidence="11">The sequence shown here is derived from an EMBL/GenBank/DDBJ whole genome shotgun (WGS) entry which is preliminary data.</text>
</comment>
<evidence type="ECO:0000256" key="5">
    <source>
        <dbReference type="ARBA" id="ARBA00023159"/>
    </source>
</evidence>
<evidence type="ECO:0000313" key="11">
    <source>
        <dbReference type="EMBL" id="THH30411.1"/>
    </source>
</evidence>
<comment type="similarity">
    <text evidence="2 9">Belongs to the Mediator complex subunit 14 family.</text>
</comment>
<dbReference type="PANTHER" id="PTHR12809:SF2">
    <property type="entry name" value="MEDIATOR OF RNA POLYMERASE II TRANSCRIPTION SUBUNIT 14"/>
    <property type="match status" value="1"/>
</dbReference>
<dbReference type="GO" id="GO:0016592">
    <property type="term" value="C:mediator complex"/>
    <property type="evidence" value="ECO:0007669"/>
    <property type="project" value="UniProtKB-UniRule"/>
</dbReference>
<comment type="subcellular location">
    <subcellularLocation>
        <location evidence="1 9">Nucleus</location>
    </subcellularLocation>
</comment>
<evidence type="ECO:0000256" key="3">
    <source>
        <dbReference type="ARBA" id="ARBA00019619"/>
    </source>
</evidence>
<dbReference type="GO" id="GO:0070847">
    <property type="term" value="C:core mediator complex"/>
    <property type="evidence" value="ECO:0007669"/>
    <property type="project" value="TreeGrafter"/>
</dbReference>
<dbReference type="PANTHER" id="PTHR12809">
    <property type="entry name" value="MEDIATOR COMPLEX SUBUNIT"/>
    <property type="match status" value="1"/>
</dbReference>
<evidence type="ECO:0000256" key="6">
    <source>
        <dbReference type="ARBA" id="ARBA00023163"/>
    </source>
</evidence>
<protein>
    <recommendedName>
        <fullName evidence="3 9">Mediator of RNA polymerase II transcription subunit 14</fullName>
    </recommendedName>
    <alternativeName>
        <fullName evidence="8 9">Mediator complex subunit 14</fullName>
    </alternativeName>
</protein>
<dbReference type="InterPro" id="IPR013947">
    <property type="entry name" value="Mediator_Med14"/>
</dbReference>
<evidence type="ECO:0000256" key="4">
    <source>
        <dbReference type="ARBA" id="ARBA00023015"/>
    </source>
</evidence>
<comment type="subunit">
    <text evidence="9">Component of the Mediator complex.</text>
</comment>
<evidence type="ECO:0000313" key="12">
    <source>
        <dbReference type="Proteomes" id="UP000308730"/>
    </source>
</evidence>
<organism evidence="11 12">
    <name type="scientific">Antrodiella citrinella</name>
    <dbReference type="NCBI Taxonomy" id="2447956"/>
    <lineage>
        <taxon>Eukaryota</taxon>
        <taxon>Fungi</taxon>
        <taxon>Dikarya</taxon>
        <taxon>Basidiomycota</taxon>
        <taxon>Agaricomycotina</taxon>
        <taxon>Agaricomycetes</taxon>
        <taxon>Polyporales</taxon>
        <taxon>Steccherinaceae</taxon>
        <taxon>Antrodiella</taxon>
    </lineage>
</organism>
<keyword evidence="6 9" id="KW-0804">Transcription</keyword>
<evidence type="ECO:0000256" key="7">
    <source>
        <dbReference type="ARBA" id="ARBA00023242"/>
    </source>
</evidence>
<keyword evidence="12" id="KW-1185">Reference proteome</keyword>
<dbReference type="GO" id="GO:0006357">
    <property type="term" value="P:regulation of transcription by RNA polymerase II"/>
    <property type="evidence" value="ECO:0007669"/>
    <property type="project" value="InterPro"/>
</dbReference>
<accession>A0A4S4MYG9</accession>
<dbReference type="InterPro" id="IPR055122">
    <property type="entry name" value="Med14_N"/>
</dbReference>
<dbReference type="EMBL" id="SGPM01000082">
    <property type="protein sequence ID" value="THH30411.1"/>
    <property type="molecule type" value="Genomic_DNA"/>
</dbReference>
<dbReference type="OrthoDB" id="205099at2759"/>
<evidence type="ECO:0000256" key="2">
    <source>
        <dbReference type="ARBA" id="ARBA00007813"/>
    </source>
</evidence>
<keyword evidence="5 9" id="KW-0010">Activator</keyword>
<evidence type="ECO:0000256" key="8">
    <source>
        <dbReference type="ARBA" id="ARBA00032007"/>
    </source>
</evidence>
<sequence length="1030" mass="115470">MEQIPNGGSLNGNGNHAVWPKREEEQVAYTNGFHELSLEELERQLPVVHDGQIPLGELVSRMAQTIYAELTELAETMPNMSDIQRKRVLAEWVVRTKKQVVKLYAVVRWSRDADVVQKAMNVTAFLMDQNQQFVDAMNGLIYAKESLDPARLRNHDLLTSLDVLTAGSYLRLPTAIKKLVIPRDPLTDDEVAKTLSDMEGVIRYRLRMSEVIPLEMSRYKIADGRVFFTAPDLFITSLCLKGAQKDDGWFFADVEFLFTVGGDPTGMEDFPRKPSGILKRHIADEADARLGFYLALPTDPNLPLGVEIPPPPRLPEELQERAKLGEKTRPSDTVEGMRLEVKWEPQRGALGIMIPLEATQLSPEQLKIDSTDLDIEKILQRVIQRHTEAILFMFQLQLQQGPYRNIFAQSGAVKLLSEGSPALQTHLCADEVVIVTIDPRTGRLGLRDSGNLAAAGRGPRFSLFSEMLNENPAVLADALVKLRLNAITDMAEQRANYLGLQCHRFRNFSREEAQKLGAAARGSLYIQLATSPNHYLVLVITDEEFRYALISTKTLGDTMYTNLIMEDIAWIDINRIQGDRAAFRQHEAGDMDVVMGSRSQNVASETSLPSSFRLESQVLRKLYAYCCLHKRRASAEESWDTLHSRHPSAGVVLPAGLDHLQSTLMRSIPALCVQSSDILAGAPAAEAAMPNIRVIPLNWWSESQAQVVTCVKLKYVQQPIGKRAGSSAIIRPSKRIIYDTTEAVVSFLSEDIDKCVDEFTEEWARVSKMVVIAREVGQMAADKHCADVRLLSFDLQTVEFAYALDYSVSISCTDQLSPTGGSYELKFSRPRNELRTTKGLDDHHRYNPHSEVEPFLRNVLRHGRLAPSLHRLVNLLRDTLPIALELQDIQKRALEAGEFVDTFAKAAGWFRVLHGDLRHALDFRLLSNARVVILDASHSLFQTDDTIPRGSYYLDSRFSTVIRDNMAVLQPIPKFNAIVQDIVKETGSRRGSKVFSVDIGIICDTSAVQAVGSALYDRIAKELREMKTKT</sequence>
<comment type="function">
    <text evidence="9">Component of the Mediator complex, a coactivator involved in the regulated transcription of nearly all RNA polymerase II-dependent genes. Mediator functions as a bridge to convey information from gene-specific regulatory proteins to the basal RNA polymerase II transcription machinery. Mediator is recruited to promoters by direct interactions with regulatory proteins and serves as a scaffold for the assembly of a functional preinitiation complex with RNA polymerase II and the general transcription factors.</text>
</comment>
<gene>
    <name evidence="11" type="ORF">EUX98_g3773</name>
</gene>
<dbReference type="GO" id="GO:0003712">
    <property type="term" value="F:transcription coregulator activity"/>
    <property type="evidence" value="ECO:0007669"/>
    <property type="project" value="UniProtKB-UniRule"/>
</dbReference>
<evidence type="ECO:0000256" key="9">
    <source>
        <dbReference type="RuleBase" id="RU365082"/>
    </source>
</evidence>
<reference evidence="11 12" key="1">
    <citation type="submission" date="2019-02" db="EMBL/GenBank/DDBJ databases">
        <title>Genome sequencing of the rare red list fungi Antrodiella citrinella (Flaviporus citrinellus).</title>
        <authorList>
            <person name="Buettner E."/>
            <person name="Kellner H."/>
        </authorList>
    </citation>
    <scope>NUCLEOTIDE SEQUENCE [LARGE SCALE GENOMIC DNA]</scope>
    <source>
        <strain evidence="11 12">DSM 108506</strain>
    </source>
</reference>
<keyword evidence="7 9" id="KW-0539">Nucleus</keyword>